<dbReference type="SMART" id="SM00935">
    <property type="entry name" value="OmpH"/>
    <property type="match status" value="1"/>
</dbReference>
<evidence type="ECO:0000313" key="6">
    <source>
        <dbReference type="Proteomes" id="UP000599688"/>
    </source>
</evidence>
<proteinExistence type="inferred from homology"/>
<dbReference type="InterPro" id="IPR024930">
    <property type="entry name" value="Skp_dom_sf"/>
</dbReference>
<dbReference type="GO" id="GO:0050821">
    <property type="term" value="P:protein stabilization"/>
    <property type="evidence" value="ECO:0007669"/>
    <property type="project" value="TreeGrafter"/>
</dbReference>
<evidence type="ECO:0008006" key="7">
    <source>
        <dbReference type="Google" id="ProtNLM"/>
    </source>
</evidence>
<accession>A0A916ZPC2</accession>
<feature type="coiled-coil region" evidence="3">
    <location>
        <begin position="37"/>
        <end position="108"/>
    </location>
</feature>
<feature type="signal peptide" evidence="4">
    <location>
        <begin position="1"/>
        <end position="18"/>
    </location>
</feature>
<evidence type="ECO:0000256" key="3">
    <source>
        <dbReference type="SAM" id="Coils"/>
    </source>
</evidence>
<dbReference type="EMBL" id="BMGL01000003">
    <property type="protein sequence ID" value="GGE07413.1"/>
    <property type="molecule type" value="Genomic_DNA"/>
</dbReference>
<dbReference type="PANTHER" id="PTHR35089">
    <property type="entry name" value="CHAPERONE PROTEIN SKP"/>
    <property type="match status" value="1"/>
</dbReference>
<evidence type="ECO:0000256" key="4">
    <source>
        <dbReference type="SAM" id="SignalP"/>
    </source>
</evidence>
<sequence length="179" mass="20593">MKNIFLGFFVLLFSISFAQSKVGTINTDVILSQMPELESVDAEMKKYGAELDQKLRDKYAEYQKLVTEFNEKEEEMNDVIKKFKTNELADLEEEIQNMQQGSQQKLRTKQDELLRPLYTKIGNALEVIVEDESFTQIFNEGNNLIYISPEYDVTKKVMKLLGLDTSKLEQDAAANEGDN</sequence>
<evidence type="ECO:0000313" key="5">
    <source>
        <dbReference type="EMBL" id="GGE07413.1"/>
    </source>
</evidence>
<comment type="similarity">
    <text evidence="1">Belongs to the Skp family.</text>
</comment>
<dbReference type="Pfam" id="PF03938">
    <property type="entry name" value="OmpH"/>
    <property type="match status" value="1"/>
</dbReference>
<keyword evidence="2 4" id="KW-0732">Signal</keyword>
<name>A0A916ZPC2_9FLAO</name>
<dbReference type="AlphaFoldDB" id="A0A916ZPC2"/>
<dbReference type="GO" id="GO:0051082">
    <property type="term" value="F:unfolded protein binding"/>
    <property type="evidence" value="ECO:0007669"/>
    <property type="project" value="InterPro"/>
</dbReference>
<comment type="caution">
    <text evidence="5">The sequence shown here is derived from an EMBL/GenBank/DDBJ whole genome shotgun (WGS) entry which is preliminary data.</text>
</comment>
<dbReference type="RefSeq" id="WP_188405303.1">
    <property type="nucleotide sequence ID" value="NZ_BMGL01000003.1"/>
</dbReference>
<protein>
    <recommendedName>
        <fullName evidence="7">Periplasmic chaperone for outer membrane proteins Skp</fullName>
    </recommendedName>
</protein>
<organism evidence="5 6">
    <name type="scientific">Psychroflexus salis</name>
    <dbReference type="NCBI Taxonomy" id="1526574"/>
    <lineage>
        <taxon>Bacteria</taxon>
        <taxon>Pseudomonadati</taxon>
        <taxon>Bacteroidota</taxon>
        <taxon>Flavobacteriia</taxon>
        <taxon>Flavobacteriales</taxon>
        <taxon>Flavobacteriaceae</taxon>
        <taxon>Psychroflexus</taxon>
    </lineage>
</organism>
<reference evidence="5 6" key="1">
    <citation type="journal article" date="2014" name="Int. J. Syst. Evol. Microbiol.">
        <title>Complete genome sequence of Corynebacterium casei LMG S-19264T (=DSM 44701T), isolated from a smear-ripened cheese.</title>
        <authorList>
            <consortium name="US DOE Joint Genome Institute (JGI-PGF)"/>
            <person name="Walter F."/>
            <person name="Albersmeier A."/>
            <person name="Kalinowski J."/>
            <person name="Ruckert C."/>
        </authorList>
    </citation>
    <scope>NUCLEOTIDE SEQUENCE [LARGE SCALE GENOMIC DNA]</scope>
    <source>
        <strain evidence="5 6">CGMCC 1.12925</strain>
    </source>
</reference>
<dbReference type="GO" id="GO:0005829">
    <property type="term" value="C:cytosol"/>
    <property type="evidence" value="ECO:0007669"/>
    <property type="project" value="TreeGrafter"/>
</dbReference>
<keyword evidence="3" id="KW-0175">Coiled coil</keyword>
<evidence type="ECO:0000256" key="2">
    <source>
        <dbReference type="ARBA" id="ARBA00022729"/>
    </source>
</evidence>
<dbReference type="PANTHER" id="PTHR35089:SF1">
    <property type="entry name" value="CHAPERONE PROTEIN SKP"/>
    <property type="match status" value="1"/>
</dbReference>
<keyword evidence="6" id="KW-1185">Reference proteome</keyword>
<gene>
    <name evidence="5" type="ORF">GCM10010831_06130</name>
</gene>
<feature type="chain" id="PRO_5037893400" description="Periplasmic chaperone for outer membrane proteins Skp" evidence="4">
    <location>
        <begin position="19"/>
        <end position="179"/>
    </location>
</feature>
<dbReference type="SUPFAM" id="SSF111384">
    <property type="entry name" value="OmpH-like"/>
    <property type="match status" value="1"/>
</dbReference>
<dbReference type="InterPro" id="IPR005632">
    <property type="entry name" value="Chaperone_Skp"/>
</dbReference>
<dbReference type="Proteomes" id="UP000599688">
    <property type="component" value="Unassembled WGS sequence"/>
</dbReference>
<dbReference type="Gene3D" id="3.30.910.20">
    <property type="entry name" value="Skp domain"/>
    <property type="match status" value="1"/>
</dbReference>
<evidence type="ECO:0000256" key="1">
    <source>
        <dbReference type="ARBA" id="ARBA00009091"/>
    </source>
</evidence>